<sequence length="296" mass="33426">MKKYGTIAKLGNTDINIYSDGNGDLTIIFMAGSGVGCPGLEYKPIYRRMSDKYRIAVIEKAGYGLSSKAVTERTVENLVEESRAALKALHIEPPYILAPHSYSGFEAIWWANTYPDEVKAVLSIDMGFPNMMKAMSEKIPLEKKKAMVAKTRKLMQKIAKRGFLDRILRNRTVNASGLLTGNELSDEEKKTYEEVYYKNIASEAVFEESILAEKNAKKAESTGYLKCPSCFIVSNMKSVVKTLSWQQAAKDYAEHCNAEIHIIDEDHMMYTKIPDKMVSIFKSFLEKNNLYPKKHG</sequence>
<dbReference type="InterPro" id="IPR029058">
    <property type="entry name" value="AB_hydrolase_fold"/>
</dbReference>
<accession>E9S892</accession>
<evidence type="ECO:0000313" key="2">
    <source>
        <dbReference type="EMBL" id="EGC04494.1"/>
    </source>
</evidence>
<feature type="domain" description="AB hydrolase-1" evidence="1">
    <location>
        <begin position="52"/>
        <end position="270"/>
    </location>
</feature>
<dbReference type="STRING" id="246199.CUS_4791"/>
<dbReference type="OrthoDB" id="1817159at2"/>
<proteinExistence type="predicted"/>
<dbReference type="Gene3D" id="3.40.50.1820">
    <property type="entry name" value="alpha/beta hydrolase"/>
    <property type="match status" value="1"/>
</dbReference>
<dbReference type="Pfam" id="PF00561">
    <property type="entry name" value="Abhydrolase_1"/>
    <property type="match status" value="1"/>
</dbReference>
<dbReference type="SUPFAM" id="SSF53474">
    <property type="entry name" value="alpha/beta-Hydrolases"/>
    <property type="match status" value="1"/>
</dbReference>
<evidence type="ECO:0000259" key="1">
    <source>
        <dbReference type="Pfam" id="PF00561"/>
    </source>
</evidence>
<dbReference type="PANTHER" id="PTHR42886:SF64">
    <property type="entry name" value="HYDROLASE"/>
    <property type="match status" value="1"/>
</dbReference>
<organism evidence="2 3">
    <name type="scientific">Ruminococcus albus 8</name>
    <dbReference type="NCBI Taxonomy" id="246199"/>
    <lineage>
        <taxon>Bacteria</taxon>
        <taxon>Bacillati</taxon>
        <taxon>Bacillota</taxon>
        <taxon>Clostridia</taxon>
        <taxon>Eubacteriales</taxon>
        <taxon>Oscillospiraceae</taxon>
        <taxon>Ruminococcus</taxon>
    </lineage>
</organism>
<name>E9S892_RUMAL</name>
<gene>
    <name evidence="2" type="ORF">CUS_4791</name>
</gene>
<dbReference type="RefSeq" id="WP_002847191.1">
    <property type="nucleotide sequence ID" value="NZ_ADKM02000019.1"/>
</dbReference>
<dbReference type="Proteomes" id="UP000004259">
    <property type="component" value="Unassembled WGS sequence"/>
</dbReference>
<protein>
    <submittedName>
        <fullName evidence="2">Conserved domain protein</fullName>
    </submittedName>
</protein>
<dbReference type="EMBL" id="ADKM02000019">
    <property type="protein sequence ID" value="EGC04494.1"/>
    <property type="molecule type" value="Genomic_DNA"/>
</dbReference>
<comment type="caution">
    <text evidence="2">The sequence shown here is derived from an EMBL/GenBank/DDBJ whole genome shotgun (WGS) entry which is preliminary data.</text>
</comment>
<dbReference type="PANTHER" id="PTHR42886">
    <property type="entry name" value="RE40534P-RELATED"/>
    <property type="match status" value="1"/>
</dbReference>
<dbReference type="eggNOG" id="COG0596">
    <property type="taxonomic scope" value="Bacteria"/>
</dbReference>
<reference evidence="2 3" key="1">
    <citation type="submission" date="2011-02" db="EMBL/GenBank/DDBJ databases">
        <authorList>
            <person name="Nelson K.E."/>
            <person name="Sutton G."/>
            <person name="Torralba M."/>
            <person name="Durkin S."/>
            <person name="Harkins D."/>
            <person name="Montgomery R."/>
            <person name="Ziemer C."/>
            <person name="Klaassens E."/>
            <person name="Ocuiv P."/>
            <person name="Morrison M."/>
        </authorList>
    </citation>
    <scope>NUCLEOTIDE SEQUENCE [LARGE SCALE GENOMIC DNA]</scope>
    <source>
        <strain evidence="2 3">8</strain>
    </source>
</reference>
<dbReference type="AlphaFoldDB" id="E9S892"/>
<dbReference type="InterPro" id="IPR000073">
    <property type="entry name" value="AB_hydrolase_1"/>
</dbReference>
<evidence type="ECO:0000313" key="3">
    <source>
        <dbReference type="Proteomes" id="UP000004259"/>
    </source>
</evidence>
<keyword evidence="3" id="KW-1185">Reference proteome</keyword>